<feature type="transmembrane region" description="Helical" evidence="1">
    <location>
        <begin position="28"/>
        <end position="48"/>
    </location>
</feature>
<reference evidence="2" key="2">
    <citation type="submission" date="2022-09" db="EMBL/GenBank/DDBJ databases">
        <title>Genome-inferred correspondence between phylogeny and metabolic traits in the wild Drosophila gut microbiome.</title>
        <authorList>
            <person name="Bueno E."/>
            <person name="Blow F."/>
            <person name="Douglas A.E."/>
        </authorList>
    </citation>
    <scope>NUCLEOTIDE SEQUENCE</scope>
    <source>
        <strain evidence="2">Dm-2019-70</strain>
    </source>
</reference>
<protein>
    <submittedName>
        <fullName evidence="2">Uncharacterized protein</fullName>
    </submittedName>
</protein>
<keyword evidence="1" id="KW-0472">Membrane</keyword>
<dbReference type="RefSeq" id="WP_211756896.1">
    <property type="nucleotide sequence ID" value="NZ_JAERKF010000028.1"/>
</dbReference>
<organism evidence="2 3">
    <name type="scientific">Levilactobacillus brevis</name>
    <name type="common">Lactobacillus brevis</name>
    <dbReference type="NCBI Taxonomy" id="1580"/>
    <lineage>
        <taxon>Bacteria</taxon>
        <taxon>Bacillati</taxon>
        <taxon>Bacillota</taxon>
        <taxon>Bacilli</taxon>
        <taxon>Lactobacillales</taxon>
        <taxon>Lactobacillaceae</taxon>
        <taxon>Levilactobacillus</taxon>
    </lineage>
</organism>
<comment type="caution">
    <text evidence="2">The sequence shown here is derived from an EMBL/GenBank/DDBJ whole genome shotgun (WGS) entry which is preliminary data.</text>
</comment>
<keyword evidence="1" id="KW-0812">Transmembrane</keyword>
<evidence type="ECO:0000313" key="2">
    <source>
        <dbReference type="EMBL" id="MBS1011798.1"/>
    </source>
</evidence>
<gene>
    <name evidence="2" type="ORF">JK167_13380</name>
</gene>
<dbReference type="EMBL" id="JAERKF010000028">
    <property type="protein sequence ID" value="MBS1011798.1"/>
    <property type="molecule type" value="Genomic_DNA"/>
</dbReference>
<reference evidence="2" key="1">
    <citation type="submission" date="2020-12" db="EMBL/GenBank/DDBJ databases">
        <authorList>
            <person name="Mcmullen J.G."/>
        </authorList>
    </citation>
    <scope>NUCLEOTIDE SEQUENCE</scope>
    <source>
        <strain evidence="2">Dm-2019-70</strain>
    </source>
</reference>
<dbReference type="AlphaFoldDB" id="A0AA41JUM3"/>
<dbReference type="Proteomes" id="UP000676478">
    <property type="component" value="Unassembled WGS sequence"/>
</dbReference>
<evidence type="ECO:0000256" key="1">
    <source>
        <dbReference type="SAM" id="Phobius"/>
    </source>
</evidence>
<accession>A0AA41JUM3</accession>
<name>A0AA41JUM3_LEVBR</name>
<proteinExistence type="predicted"/>
<sequence>MTSFKNGWHWFNSNVWWWLKEDGKYRRMGYVVAWFLLSGGLLIGALTAPHVSNVDDTPLNQYLDFSGDSPASMRLTYKAYSPQKQRLVLRLNVKSSTADPTQQVIDNDLKFKVATANPTQAIVKVIPTTLNHFVVLIDHLAPKFSAIQVKVKTETPQTTTGGTIQKGGSLAFIINEKSSLIDSHLPQLTRRQYAQQAVEADLKLEQKRQVSQNQIIKKARAAIAADDEKITALNKDVKYQTTSQKSQTKEAVASLKQDQSGNQQTIKAAERAIINSQGRVSLLQEKQQAIANGTYQLPAPTKTIRIK</sequence>
<keyword evidence="1" id="KW-1133">Transmembrane helix</keyword>
<evidence type="ECO:0000313" key="3">
    <source>
        <dbReference type="Proteomes" id="UP000676478"/>
    </source>
</evidence>